<proteinExistence type="predicted"/>
<reference evidence="1" key="1">
    <citation type="submission" date="2023-06" db="EMBL/GenBank/DDBJ databases">
        <authorList>
            <person name="Kurt Z."/>
        </authorList>
    </citation>
    <scope>NUCLEOTIDE SEQUENCE</scope>
</reference>
<evidence type="ECO:0000313" key="3">
    <source>
        <dbReference type="Proteomes" id="UP001642409"/>
    </source>
</evidence>
<evidence type="ECO:0000313" key="2">
    <source>
        <dbReference type="EMBL" id="CAL5972244.1"/>
    </source>
</evidence>
<keyword evidence="3" id="KW-1185">Reference proteome</keyword>
<dbReference type="AlphaFoldDB" id="A0AA86TSQ8"/>
<evidence type="ECO:0000313" key="1">
    <source>
        <dbReference type="EMBL" id="CAI9927251.1"/>
    </source>
</evidence>
<protein>
    <submittedName>
        <fullName evidence="2">Hypothetical_protein</fullName>
    </submittedName>
</protein>
<dbReference type="EMBL" id="CAXDID020000003">
    <property type="protein sequence ID" value="CAL5972244.1"/>
    <property type="molecule type" value="Genomic_DNA"/>
</dbReference>
<sequence>MSNIRFNVNEQFKTDYVFNQGEIVGISLLNSIISISNVCINDRSIFSERQNVNQAGLLGMIDSNLSISNVKIIYQLLSSSIFQNFGVIGNLNSGCMFGTFNNINIQFSVKQILQYLISEINMAAFIGWSLAQRLSFNNIVFTDVNISSSNNVAVLCGNASSVNQIIEINSIIVLNANVSSISEQQSQSGGLFAWCQQTNISIINIQIKSSRFEAISNSENYVYSSCIITNASQSNISINQCYLINVSVFTQSNFEGESAGLIAFSIYSNQFISQVSVLQTNISSNSFVSRTSGLIVLTYNGTTNIYNSVVNQASIKSLLRQQTVFQSYWGMSSGILSHSVFSQISTCNIQILNTQIQINGKQRSCASGVISYSKQSEFNINNVELYQSFIQSFAELQAYSAGVIAYQYGQTQYQNDSLNEISVKQCNISSYSSTNYSYAGGINGNDYNVQANLSNIILQQTIIHTNGIEQAYIGGVSGFIQSQSIFQLVNINIINSQLTGYCSVDLHSGGIIGTLHNSQLLLSYSSVRNSNITSEVQKSHIDTNYNCVVGGAVGYIYQSIAQLMDVQSINNNLNSSGYITYVSALIGSVRGYSSSNNVMLQNSVVQSVNIWYFSTISLYGFVLEVQTPPTTQITINIIKTYSTGISTVNGVQIANCAKIEAMIVNGAYVIPVNGC</sequence>
<reference evidence="2 3" key="2">
    <citation type="submission" date="2024-07" db="EMBL/GenBank/DDBJ databases">
        <authorList>
            <person name="Akdeniz Z."/>
        </authorList>
    </citation>
    <scope>NUCLEOTIDE SEQUENCE [LARGE SCALE GENOMIC DNA]</scope>
</reference>
<dbReference type="EMBL" id="CATOUU010000380">
    <property type="protein sequence ID" value="CAI9927251.1"/>
    <property type="molecule type" value="Genomic_DNA"/>
</dbReference>
<organism evidence="1">
    <name type="scientific">Hexamita inflata</name>
    <dbReference type="NCBI Taxonomy" id="28002"/>
    <lineage>
        <taxon>Eukaryota</taxon>
        <taxon>Metamonada</taxon>
        <taxon>Diplomonadida</taxon>
        <taxon>Hexamitidae</taxon>
        <taxon>Hexamitinae</taxon>
        <taxon>Hexamita</taxon>
    </lineage>
</organism>
<accession>A0AA86TSQ8</accession>
<gene>
    <name evidence="1" type="ORF">HINF_LOCUS14896</name>
    <name evidence="2" type="ORF">HINF_LOCUS1808</name>
</gene>
<dbReference type="Proteomes" id="UP001642409">
    <property type="component" value="Unassembled WGS sequence"/>
</dbReference>
<comment type="caution">
    <text evidence="1">The sequence shown here is derived from an EMBL/GenBank/DDBJ whole genome shotgun (WGS) entry which is preliminary data.</text>
</comment>
<name>A0AA86TSQ8_9EUKA</name>